<dbReference type="AlphaFoldDB" id="A0A645B4U4"/>
<organism evidence="1">
    <name type="scientific">bioreactor metagenome</name>
    <dbReference type="NCBI Taxonomy" id="1076179"/>
    <lineage>
        <taxon>unclassified sequences</taxon>
        <taxon>metagenomes</taxon>
        <taxon>ecological metagenomes</taxon>
    </lineage>
</organism>
<accession>A0A645B4U4</accession>
<comment type="caution">
    <text evidence="1">The sequence shown here is derived from an EMBL/GenBank/DDBJ whole genome shotgun (WGS) entry which is preliminary data.</text>
</comment>
<reference evidence="1" key="1">
    <citation type="submission" date="2019-08" db="EMBL/GenBank/DDBJ databases">
        <authorList>
            <person name="Kucharzyk K."/>
            <person name="Murdoch R.W."/>
            <person name="Higgins S."/>
            <person name="Loffler F."/>
        </authorList>
    </citation>
    <scope>NUCLEOTIDE SEQUENCE</scope>
</reference>
<dbReference type="EMBL" id="VSSQ01017788">
    <property type="protein sequence ID" value="MPM60407.1"/>
    <property type="molecule type" value="Genomic_DNA"/>
</dbReference>
<proteinExistence type="predicted"/>
<protein>
    <submittedName>
        <fullName evidence="1">Uncharacterized protein</fullName>
    </submittedName>
</protein>
<sequence>MPNHVSQQLNLHAVSHKDLDFVDIVLSPDTKLFLDPCLIEFGGTEWTAQAQRTITSYFDCFYRLYRDSTSDEEKLALFEHAHEINATRLGYGNGHNGKAKTPLGMLNTFRIVPSLLFSGIELSKASDLAIFIKRFAEDCMSDMLTNIIFRELMQFTLFQCEKYDIKTQNSPSGYFYWNADIAQWNEYQGPSLLINGKLILLVPKGIVRNRYYFNADQFFSRVILTRVQQEQSWLDGKGIEHKPSKKELRKKIQSGKSVLECAISMTSEFPKYLPEYHHQLPALYSRQGMSDEELDTILY</sequence>
<evidence type="ECO:0000313" key="1">
    <source>
        <dbReference type="EMBL" id="MPM60407.1"/>
    </source>
</evidence>
<gene>
    <name evidence="1" type="ORF">SDC9_107258</name>
</gene>
<name>A0A645B4U4_9ZZZZ</name>